<gene>
    <name evidence="1" type="ORF">TSTA_066040</name>
</gene>
<dbReference type="Gene3D" id="1.20.58.520">
    <property type="entry name" value="Amidohydrolase"/>
    <property type="match status" value="1"/>
</dbReference>
<dbReference type="PANTHER" id="PTHR43135">
    <property type="entry name" value="ALPHA-D-RIBOSE 1-METHYLPHOSPHONATE 5-TRIPHOSPHATE DIPHOSPHATASE"/>
    <property type="match status" value="1"/>
</dbReference>
<dbReference type="AlphaFoldDB" id="B8LVA1"/>
<dbReference type="eggNOG" id="ENOG502QV1J">
    <property type="taxonomic scope" value="Eukaryota"/>
</dbReference>
<dbReference type="GO" id="GO:0016810">
    <property type="term" value="F:hydrolase activity, acting on carbon-nitrogen (but not peptide) bonds"/>
    <property type="evidence" value="ECO:0007669"/>
    <property type="project" value="InterPro"/>
</dbReference>
<dbReference type="OrthoDB" id="4227537at2759"/>
<dbReference type="Gene3D" id="3.30.110.90">
    <property type="entry name" value="Amidohydrolase"/>
    <property type="match status" value="1"/>
</dbReference>
<dbReference type="VEuPathDB" id="FungiDB:TSTA_066040"/>
<keyword evidence="2" id="KW-1185">Reference proteome</keyword>
<sequence>MDTTTFLITDVQIFTGKFAIPCGYVYVVEGKIADYGCVPAPEKLLESQSAIKKLSMPDHKLLPGLIDAHMHADGGNELSLEQSLRFGVTTVLDLHNEPENMAKLKRLAAQNKNFSDFKCASLAAMISGGWPEAVMPRISQSPEAIAKVASWPKISSPSEASKFVDDRISEGADYVKLMHESGGSMGFEVKLPSIELQKALVSAAHDHTMEILNAGVDGMAHTFCDKAITPELVQAYKTNSAWCSPTLVTIGSLTKQDRSIAERFAHDHRVQNLLDPSSKRNMCMCMGFGHETASVEYAYESVRQLKQAGIDILWLIILIQAHPLGLPGVSRNTMRCSCW</sequence>
<dbReference type="InParanoid" id="B8LVA1"/>
<reference evidence="2" key="1">
    <citation type="journal article" date="2015" name="Genome Announc.">
        <title>Genome sequence of the AIDS-associated pathogen Penicillium marneffei (ATCC18224) and its near taxonomic relative Talaromyces stipitatus (ATCC10500).</title>
        <authorList>
            <person name="Nierman W.C."/>
            <person name="Fedorova-Abrams N.D."/>
            <person name="Andrianopoulos A."/>
        </authorList>
    </citation>
    <scope>NUCLEOTIDE SEQUENCE [LARGE SCALE GENOMIC DNA]</scope>
    <source>
        <strain evidence="2">ATCC 10500 / CBS 375.48 / QM 6759 / NRRL 1006</strain>
    </source>
</reference>
<dbReference type="Gene3D" id="2.30.40.10">
    <property type="entry name" value="Urease, subunit C, domain 1"/>
    <property type="match status" value="1"/>
</dbReference>
<dbReference type="Proteomes" id="UP000001745">
    <property type="component" value="Unassembled WGS sequence"/>
</dbReference>
<dbReference type="InterPro" id="IPR032466">
    <property type="entry name" value="Metal_Hydrolase"/>
</dbReference>
<dbReference type="OMA" id="VTTVCDM"/>
<dbReference type="InterPro" id="IPR011059">
    <property type="entry name" value="Metal-dep_hydrolase_composite"/>
</dbReference>
<organism evidence="1 2">
    <name type="scientific">Talaromyces stipitatus (strain ATCC 10500 / CBS 375.48 / QM 6759 / NRRL 1006)</name>
    <name type="common">Penicillium stipitatum</name>
    <dbReference type="NCBI Taxonomy" id="441959"/>
    <lineage>
        <taxon>Eukaryota</taxon>
        <taxon>Fungi</taxon>
        <taxon>Dikarya</taxon>
        <taxon>Ascomycota</taxon>
        <taxon>Pezizomycotina</taxon>
        <taxon>Eurotiomycetes</taxon>
        <taxon>Eurotiomycetidae</taxon>
        <taxon>Eurotiales</taxon>
        <taxon>Trichocomaceae</taxon>
        <taxon>Talaromyces</taxon>
        <taxon>Talaromyces sect. Talaromyces</taxon>
    </lineage>
</organism>
<dbReference type="Gene3D" id="3.40.50.10910">
    <property type="entry name" value="Amidohydrolase"/>
    <property type="match status" value="1"/>
</dbReference>
<name>B8LVA1_TALSN</name>
<dbReference type="RefSeq" id="XP_002340538.1">
    <property type="nucleotide sequence ID" value="XM_002340497.1"/>
</dbReference>
<dbReference type="PhylomeDB" id="B8LVA1"/>
<dbReference type="GeneID" id="8106618"/>
<evidence type="ECO:0008006" key="3">
    <source>
        <dbReference type="Google" id="ProtNLM"/>
    </source>
</evidence>
<accession>B8LVA1</accession>
<dbReference type="STRING" id="441959.B8LVA1"/>
<dbReference type="InterPro" id="IPR051781">
    <property type="entry name" value="Metallo-dep_Hydrolase"/>
</dbReference>
<dbReference type="HOGENOM" id="CLU_023620_6_0_1"/>
<dbReference type="EMBL" id="EQ962652">
    <property type="protein sequence ID" value="EED23151.1"/>
    <property type="molecule type" value="Genomic_DNA"/>
</dbReference>
<dbReference type="PANTHER" id="PTHR43135:SF3">
    <property type="entry name" value="ALPHA-D-RIBOSE 1-METHYLPHOSPHONATE 5-TRIPHOSPHATE DIPHOSPHATASE"/>
    <property type="match status" value="1"/>
</dbReference>
<evidence type="ECO:0000313" key="1">
    <source>
        <dbReference type="EMBL" id="EED23151.1"/>
    </source>
</evidence>
<dbReference type="SUPFAM" id="SSF51556">
    <property type="entry name" value="Metallo-dependent hydrolases"/>
    <property type="match status" value="1"/>
</dbReference>
<evidence type="ECO:0000313" key="2">
    <source>
        <dbReference type="Proteomes" id="UP000001745"/>
    </source>
</evidence>
<protein>
    <recommendedName>
        <fullName evidence="3">Amidohydrolase-related domain-containing protein</fullName>
    </recommendedName>
</protein>
<proteinExistence type="predicted"/>